<comment type="function">
    <text evidence="8">Involved in the biosynthesis of glycosaminoglycans; hyaluronan, chondroitin sulfate, and heparan sulfate.</text>
</comment>
<dbReference type="InterPro" id="IPR028356">
    <property type="entry name" value="UDPglc_DH_euk"/>
</dbReference>
<feature type="binding site" evidence="9">
    <location>
        <position position="342"/>
    </location>
    <ligand>
        <name>substrate</name>
    </ligand>
</feature>
<dbReference type="Pfam" id="PF00984">
    <property type="entry name" value="UDPG_MGDP_dh"/>
    <property type="match status" value="1"/>
</dbReference>
<reference evidence="12 13" key="1">
    <citation type="submission" date="2019-07" db="EMBL/GenBank/DDBJ databases">
        <authorList>
            <person name="Jastrzebski P J."/>
            <person name="Paukszto L."/>
            <person name="Jastrzebski P J."/>
        </authorList>
    </citation>
    <scope>NUCLEOTIDE SEQUENCE [LARGE SCALE GENOMIC DNA]</scope>
    <source>
        <strain evidence="12 13">WMS-il1</strain>
    </source>
</reference>
<evidence type="ECO:0000256" key="8">
    <source>
        <dbReference type="PIRNR" id="PIRNR000124"/>
    </source>
</evidence>
<dbReference type="Gene3D" id="1.20.5.100">
    <property type="entry name" value="Cytochrome c1, transmembrane anchor, C-terminal"/>
    <property type="match status" value="1"/>
</dbReference>
<feature type="binding site" evidence="9">
    <location>
        <begin position="268"/>
        <end position="272"/>
    </location>
    <ligand>
        <name>substrate</name>
    </ligand>
</feature>
<feature type="binding site" evidence="9">
    <location>
        <position position="276"/>
    </location>
    <ligand>
        <name>substrate</name>
    </ligand>
</feature>
<dbReference type="Pfam" id="PF03720">
    <property type="entry name" value="UDPG_MGDP_dh_C"/>
    <property type="match status" value="1"/>
</dbReference>
<dbReference type="Gene3D" id="3.40.50.720">
    <property type="entry name" value="NAD(P)-binding Rossmann-like Domain"/>
    <property type="match status" value="2"/>
</dbReference>
<feature type="binding site" evidence="9">
    <location>
        <begin position="165"/>
        <end position="168"/>
    </location>
    <ligand>
        <name>substrate</name>
    </ligand>
</feature>
<dbReference type="InterPro" id="IPR008927">
    <property type="entry name" value="6-PGluconate_DH-like_C_sf"/>
</dbReference>
<evidence type="ECO:0000256" key="3">
    <source>
        <dbReference type="ARBA" id="ARBA00012954"/>
    </source>
</evidence>
<evidence type="ECO:0000313" key="12">
    <source>
        <dbReference type="EMBL" id="VUZ51602.1"/>
    </source>
</evidence>
<keyword evidence="6 8" id="KW-0520">NAD</keyword>
<dbReference type="SUPFAM" id="SSF51735">
    <property type="entry name" value="NAD(P)-binding Rossmann-fold domains"/>
    <property type="match status" value="1"/>
</dbReference>
<feature type="binding site" evidence="10">
    <location>
        <position position="168"/>
    </location>
    <ligand>
        <name>NAD(+)</name>
        <dbReference type="ChEBI" id="CHEBI:57540"/>
    </ligand>
</feature>
<dbReference type="GO" id="GO:0003979">
    <property type="term" value="F:UDP-glucose 6-dehydrogenase activity"/>
    <property type="evidence" value="ECO:0007669"/>
    <property type="project" value="UniProtKB-EC"/>
</dbReference>
<dbReference type="EMBL" id="CABIJS010000444">
    <property type="protein sequence ID" value="VUZ51602.1"/>
    <property type="molecule type" value="Genomic_DNA"/>
</dbReference>
<evidence type="ECO:0000256" key="4">
    <source>
        <dbReference type="ARBA" id="ARBA00015132"/>
    </source>
</evidence>
<keyword evidence="5 8" id="KW-0560">Oxidoreductase</keyword>
<dbReference type="InterPro" id="IPR036220">
    <property type="entry name" value="UDP-Glc/GDP-Man_DH_C_sf"/>
</dbReference>
<dbReference type="InterPro" id="IPR001732">
    <property type="entry name" value="UDP-Glc/GDP-Man_DH_N"/>
</dbReference>
<dbReference type="AlphaFoldDB" id="A0A564YWG4"/>
<dbReference type="EC" id="1.1.1.22" evidence="3 8"/>
<dbReference type="InterPro" id="IPR014027">
    <property type="entry name" value="UDP-Glc/GDP-Man_DH_C"/>
</dbReference>
<dbReference type="SUPFAM" id="SSF52413">
    <property type="entry name" value="UDP-glucose/GDP-mannose dehydrogenase C-terminal domain"/>
    <property type="match status" value="1"/>
</dbReference>
<evidence type="ECO:0000256" key="1">
    <source>
        <dbReference type="ARBA" id="ARBA00004701"/>
    </source>
</evidence>
<comment type="pathway">
    <text evidence="1">Nucleotide-sugar biosynthesis; UDP-alpha-D-glucuronate biosynthesis; UDP-alpha-D-glucuronate from UDP-alpha-D-glucose: step 1/1.</text>
</comment>
<dbReference type="InterPro" id="IPR036291">
    <property type="entry name" value="NAD(P)-bd_dom_sf"/>
</dbReference>
<comment type="similarity">
    <text evidence="2 8">Belongs to the UDP-glucose/GDP-mannose dehydrogenase family.</text>
</comment>
<accession>A0A564YWG4</accession>
<dbReference type="PIRSF" id="PIRSF500134">
    <property type="entry name" value="UDPglc_DH_bac"/>
    <property type="match status" value="1"/>
</dbReference>
<protein>
    <recommendedName>
        <fullName evidence="4 8">UDP-glucose 6-dehydrogenase</fullName>
        <ecNumber evidence="3 8">1.1.1.22</ecNumber>
    </recommendedName>
</protein>
<dbReference type="InterPro" id="IPR014026">
    <property type="entry name" value="UDP-Glc/GDP-Man_DH_dimer"/>
</dbReference>
<feature type="binding site" evidence="10">
    <location>
        <position position="93"/>
    </location>
    <ligand>
        <name>NAD(+)</name>
        <dbReference type="ChEBI" id="CHEBI:57540"/>
    </ligand>
</feature>
<dbReference type="Proteomes" id="UP000321570">
    <property type="component" value="Unassembled WGS sequence"/>
</dbReference>
<dbReference type="InterPro" id="IPR028357">
    <property type="entry name" value="UDPglc_DH_bac"/>
</dbReference>
<dbReference type="NCBIfam" id="TIGR03026">
    <property type="entry name" value="NDP-sugDHase"/>
    <property type="match status" value="1"/>
</dbReference>
<dbReference type="PANTHER" id="PTHR11374">
    <property type="entry name" value="UDP-GLUCOSE DEHYDROGENASE/UDP-MANNAC DEHYDROGENASE"/>
    <property type="match status" value="1"/>
</dbReference>
<evidence type="ECO:0000256" key="7">
    <source>
        <dbReference type="ARBA" id="ARBA00047473"/>
    </source>
</evidence>
<evidence type="ECO:0000313" key="13">
    <source>
        <dbReference type="Proteomes" id="UP000321570"/>
    </source>
</evidence>
<feature type="binding site" evidence="10">
    <location>
        <position position="37"/>
    </location>
    <ligand>
        <name>NAD(+)</name>
        <dbReference type="ChEBI" id="CHEBI:57540"/>
    </ligand>
</feature>
<keyword evidence="13" id="KW-1185">Reference proteome</keyword>
<dbReference type="GO" id="GO:0006065">
    <property type="term" value="P:UDP-glucuronate biosynthetic process"/>
    <property type="evidence" value="ECO:0007669"/>
    <property type="project" value="UniProtKB-UniPathway"/>
</dbReference>
<comment type="catalytic activity">
    <reaction evidence="7 8">
        <text>UDP-alpha-D-glucose + 2 NAD(+) + H2O = UDP-alpha-D-glucuronate + 2 NADH + 3 H(+)</text>
        <dbReference type="Rhea" id="RHEA:23596"/>
        <dbReference type="ChEBI" id="CHEBI:15377"/>
        <dbReference type="ChEBI" id="CHEBI:15378"/>
        <dbReference type="ChEBI" id="CHEBI:57540"/>
        <dbReference type="ChEBI" id="CHEBI:57945"/>
        <dbReference type="ChEBI" id="CHEBI:58052"/>
        <dbReference type="ChEBI" id="CHEBI:58885"/>
        <dbReference type="EC" id="1.1.1.22"/>
    </reaction>
</comment>
<evidence type="ECO:0000256" key="6">
    <source>
        <dbReference type="ARBA" id="ARBA00023027"/>
    </source>
</evidence>
<dbReference type="PANTHER" id="PTHR11374:SF3">
    <property type="entry name" value="UDP-GLUCOSE 6-DEHYDROGENASE"/>
    <property type="match status" value="1"/>
</dbReference>
<evidence type="ECO:0000256" key="10">
    <source>
        <dbReference type="PIRSR" id="PIRSR500134-3"/>
    </source>
</evidence>
<gene>
    <name evidence="12" type="ORF">WMSIL1_LOCUS10351</name>
</gene>
<evidence type="ECO:0000256" key="5">
    <source>
        <dbReference type="ARBA" id="ARBA00023002"/>
    </source>
</evidence>
<feature type="domain" description="UDP-glucose/GDP-mannose dehydrogenase C-terminal" evidence="11">
    <location>
        <begin position="335"/>
        <end position="449"/>
    </location>
</feature>
<dbReference type="GO" id="GO:0051287">
    <property type="term" value="F:NAD binding"/>
    <property type="evidence" value="ECO:0007669"/>
    <property type="project" value="InterPro"/>
</dbReference>
<dbReference type="SUPFAM" id="SSF48179">
    <property type="entry name" value="6-phosphogluconate dehydrogenase C-terminal domain-like"/>
    <property type="match status" value="1"/>
</dbReference>
<organism evidence="12 13">
    <name type="scientific">Hymenolepis diminuta</name>
    <name type="common">Rat tapeworm</name>
    <dbReference type="NCBI Taxonomy" id="6216"/>
    <lineage>
        <taxon>Eukaryota</taxon>
        <taxon>Metazoa</taxon>
        <taxon>Spiralia</taxon>
        <taxon>Lophotrochozoa</taxon>
        <taxon>Platyhelminthes</taxon>
        <taxon>Cestoda</taxon>
        <taxon>Eucestoda</taxon>
        <taxon>Cyclophyllidea</taxon>
        <taxon>Hymenolepididae</taxon>
        <taxon>Hymenolepis</taxon>
    </lineage>
</organism>
<name>A0A564YWG4_HYMDI</name>
<sequence length="466" mass="50540">MSSKNFKICGVGAGILGVPICSVIASKCPEFSVSVVDNNKIIIDQWNRGSEYPITEPGLENLLKECVGKNLIISSDMDAYLKDADIILICVNTPTKSLGFGRGRAADLGSIEEVARQIVSTCTSPAIVVVQSTVPIGATDLIASIFNANKKQNSSNFAVISNPQFVSEGIVTESLLNPDRVILGGETDPASQKALGVISSIYERWVPRDRILKMSTKSAEVSKLVINAFLAQRVSSINAIASVCEETAADVRQVAGAIGCDSRIGPHFLEAGLGFGGNTLPADLHRLVYTCESLDLPVVADYWSAVLSVNEYQISRFFRKVTAHYCETLRGKKLAVLGCAFKKGTPDVKNSPAVFICSRLLLEDAIAAVYDPLSKREFLVDAIIETFGRKLANIDNIIWCETPLEATLNADGIIVCTDCDEFKTLDYKAMYNSMRKPASFFDGRLVAPHRELKEIGFRVEALGVKI</sequence>
<evidence type="ECO:0000259" key="11">
    <source>
        <dbReference type="SMART" id="SM00984"/>
    </source>
</evidence>
<evidence type="ECO:0000256" key="9">
    <source>
        <dbReference type="PIRSR" id="PIRSR500134-2"/>
    </source>
</evidence>
<dbReference type="UniPathway" id="UPA00038">
    <property type="reaction ID" value="UER00491"/>
</dbReference>
<dbReference type="InterPro" id="IPR017476">
    <property type="entry name" value="UDP-Glc/GDP-Man"/>
</dbReference>
<feature type="binding site" evidence="10">
    <location>
        <position position="133"/>
    </location>
    <ligand>
        <name>NAD(+)</name>
        <dbReference type="ChEBI" id="CHEBI:57540"/>
    </ligand>
</feature>
<dbReference type="Pfam" id="PF03721">
    <property type="entry name" value="UDPG_MGDP_dh_N"/>
    <property type="match status" value="1"/>
</dbReference>
<evidence type="ECO:0000256" key="2">
    <source>
        <dbReference type="ARBA" id="ARBA00006601"/>
    </source>
</evidence>
<dbReference type="GO" id="GO:0005634">
    <property type="term" value="C:nucleus"/>
    <property type="evidence" value="ECO:0007669"/>
    <property type="project" value="TreeGrafter"/>
</dbReference>
<dbReference type="SMART" id="SM00984">
    <property type="entry name" value="UDPG_MGDP_dh_C"/>
    <property type="match status" value="1"/>
</dbReference>
<feature type="binding site" evidence="9">
    <location>
        <position position="223"/>
    </location>
    <ligand>
        <name>substrate</name>
    </ligand>
</feature>
<dbReference type="GO" id="GO:0000271">
    <property type="term" value="P:polysaccharide biosynthetic process"/>
    <property type="evidence" value="ECO:0007669"/>
    <property type="project" value="InterPro"/>
</dbReference>
<dbReference type="PIRSF" id="PIRSF000124">
    <property type="entry name" value="UDPglc_GDPman_dh"/>
    <property type="match status" value="1"/>
</dbReference>
<proteinExistence type="inferred from homology"/>
<dbReference type="GO" id="GO:0006024">
    <property type="term" value="P:glycosaminoglycan biosynthetic process"/>
    <property type="evidence" value="ECO:0007669"/>
    <property type="project" value="TreeGrafter"/>
</dbReference>